<accession>A0ABQ4R558</accession>
<evidence type="ECO:0000313" key="2">
    <source>
        <dbReference type="Proteomes" id="UP001055167"/>
    </source>
</evidence>
<dbReference type="EMBL" id="BPQH01000019">
    <property type="protein sequence ID" value="GJD52436.1"/>
    <property type="molecule type" value="Genomic_DNA"/>
</dbReference>
<reference evidence="1" key="1">
    <citation type="journal article" date="2021" name="Front. Microbiol.">
        <title>Comprehensive Comparative Genomics and Phenotyping of Methylobacterium Species.</title>
        <authorList>
            <person name="Alessa O."/>
            <person name="Ogura Y."/>
            <person name="Fujitani Y."/>
            <person name="Takami H."/>
            <person name="Hayashi T."/>
            <person name="Sahin N."/>
            <person name="Tani A."/>
        </authorList>
    </citation>
    <scope>NUCLEOTIDE SEQUENCE</scope>
    <source>
        <strain evidence="1">KCTC 52305</strain>
    </source>
</reference>
<evidence type="ECO:0000313" key="1">
    <source>
        <dbReference type="EMBL" id="GJD52436.1"/>
    </source>
</evidence>
<comment type="caution">
    <text evidence="1">The sequence shown here is derived from an EMBL/GenBank/DDBJ whole genome shotgun (WGS) entry which is preliminary data.</text>
</comment>
<reference evidence="1" key="2">
    <citation type="submission" date="2021-08" db="EMBL/GenBank/DDBJ databases">
        <authorList>
            <person name="Tani A."/>
            <person name="Ola A."/>
            <person name="Ogura Y."/>
            <person name="Katsura K."/>
            <person name="Hayashi T."/>
        </authorList>
    </citation>
    <scope>NUCLEOTIDE SEQUENCE</scope>
    <source>
        <strain evidence="1">KCTC 52305</strain>
    </source>
</reference>
<organism evidence="1 2">
    <name type="scientific">Methylobacterium crusticola</name>
    <dbReference type="NCBI Taxonomy" id="1697972"/>
    <lineage>
        <taxon>Bacteria</taxon>
        <taxon>Pseudomonadati</taxon>
        <taxon>Pseudomonadota</taxon>
        <taxon>Alphaproteobacteria</taxon>
        <taxon>Hyphomicrobiales</taxon>
        <taxon>Methylobacteriaceae</taxon>
        <taxon>Methylobacterium</taxon>
    </lineage>
</organism>
<protein>
    <submittedName>
        <fullName evidence="1">Uncharacterized protein</fullName>
    </submittedName>
</protein>
<name>A0ABQ4R558_9HYPH</name>
<dbReference type="RefSeq" id="WP_128564555.1">
    <property type="nucleotide sequence ID" value="NZ_BPQH01000019.1"/>
</dbReference>
<sequence>MGALVLGLTGLAAQAQPIQSAKDQACRDEARARVFSTPDPRGLGPYELGRQIYFTCMKRGAKAGGKRTRRG</sequence>
<gene>
    <name evidence="1" type="ORF">OPKNFCMD_5201</name>
</gene>
<dbReference type="Proteomes" id="UP001055167">
    <property type="component" value="Unassembled WGS sequence"/>
</dbReference>
<keyword evidence="2" id="KW-1185">Reference proteome</keyword>
<proteinExistence type="predicted"/>